<keyword evidence="3" id="KW-1185">Reference proteome</keyword>
<evidence type="ECO:0000256" key="1">
    <source>
        <dbReference type="SAM" id="MobiDB-lite"/>
    </source>
</evidence>
<accession>A0A836C225</accession>
<sequence length="129" mass="13497">MALPGAGCPTSSGAPIATGASWRGQGSDPGGAPRGHGGGSEPALAETRDDELLPPRSLPPYTPYLQRRTTRLLLHGLELGDLPPDYEARLREALQRGGRRLAGVYVRRVDDPAPPAAPGDRDQGSPWAG</sequence>
<evidence type="ECO:0000313" key="3">
    <source>
        <dbReference type="Proteomes" id="UP000612055"/>
    </source>
</evidence>
<name>A0A836C225_9CHLO</name>
<proteinExistence type="predicted"/>
<feature type="region of interest" description="Disordered" evidence="1">
    <location>
        <begin position="101"/>
        <end position="129"/>
    </location>
</feature>
<gene>
    <name evidence="2" type="ORF">HYH03_004307</name>
</gene>
<organism evidence="2 3">
    <name type="scientific">Edaphochlamys debaryana</name>
    <dbReference type="NCBI Taxonomy" id="47281"/>
    <lineage>
        <taxon>Eukaryota</taxon>
        <taxon>Viridiplantae</taxon>
        <taxon>Chlorophyta</taxon>
        <taxon>core chlorophytes</taxon>
        <taxon>Chlorophyceae</taxon>
        <taxon>CS clade</taxon>
        <taxon>Chlamydomonadales</taxon>
        <taxon>Chlamydomonadales incertae sedis</taxon>
        <taxon>Edaphochlamys</taxon>
    </lineage>
</organism>
<protein>
    <submittedName>
        <fullName evidence="2">Uncharacterized protein</fullName>
    </submittedName>
</protein>
<feature type="region of interest" description="Disordered" evidence="1">
    <location>
        <begin position="1"/>
        <end position="64"/>
    </location>
</feature>
<dbReference type="AlphaFoldDB" id="A0A836C225"/>
<dbReference type="EMBL" id="JAEHOE010000013">
    <property type="protein sequence ID" value="KAG2497561.1"/>
    <property type="molecule type" value="Genomic_DNA"/>
</dbReference>
<dbReference type="Proteomes" id="UP000612055">
    <property type="component" value="Unassembled WGS sequence"/>
</dbReference>
<reference evidence="2" key="1">
    <citation type="journal article" date="2020" name="bioRxiv">
        <title>Comparative genomics of Chlamydomonas.</title>
        <authorList>
            <person name="Craig R.J."/>
            <person name="Hasan A.R."/>
            <person name="Ness R.W."/>
            <person name="Keightley P.D."/>
        </authorList>
    </citation>
    <scope>NUCLEOTIDE SEQUENCE</scope>
    <source>
        <strain evidence="2">CCAP 11/70</strain>
    </source>
</reference>
<comment type="caution">
    <text evidence="2">The sequence shown here is derived from an EMBL/GenBank/DDBJ whole genome shotgun (WGS) entry which is preliminary data.</text>
</comment>
<evidence type="ECO:0000313" key="2">
    <source>
        <dbReference type="EMBL" id="KAG2497561.1"/>
    </source>
</evidence>
<feature type="compositionally biased region" description="Gly residues" evidence="1">
    <location>
        <begin position="27"/>
        <end position="40"/>
    </location>
</feature>